<feature type="compositionally biased region" description="Basic and acidic residues" evidence="1">
    <location>
        <begin position="319"/>
        <end position="334"/>
    </location>
</feature>
<feature type="compositionally biased region" description="Acidic residues" evidence="1">
    <location>
        <begin position="309"/>
        <end position="318"/>
    </location>
</feature>
<dbReference type="NCBIfam" id="TIGR00350">
    <property type="entry name" value="lytR_cpsA_psr"/>
    <property type="match status" value="1"/>
</dbReference>
<sequence length="388" mass="42304">MSLLSIPRDTRVNIPRHGWDKINSAAVYGGPQMSMRVVADLLGIPVKHYVLTNFSGFKDIVDALGGVTIDVERNMYHEDITDGGIYRINLKKGVQRLDGDKALQYVRFRDYDLGDVDRTKYQQKFLVALAKEMLQPSTITKLPKLVPEINRYVDTNLSMSDMLTMASAARQLADGNIVCQTLPGRPLDTKEGSYWGVDPAEARQMVTNLFNGETTSTVVMNTPLTGQYAPPRVTTPEESPGEKETTPSDGDREKPDTPGKQTGQGQGKTSGSSNEAGQDDAEQEADGSNGSVIIKPVVEKDEDNKNNDNDEDEDEQDDENNKNTEVDQDVKDDQNTEDGGTVKNSQEPTVPGNNTGTDTVTETKDQDGRVPSPSGMAVTERTGGSIGN</sequence>
<organism evidence="3">
    <name type="scientific">anaerobic digester metagenome</name>
    <dbReference type="NCBI Taxonomy" id="1263854"/>
    <lineage>
        <taxon>unclassified sequences</taxon>
        <taxon>metagenomes</taxon>
        <taxon>ecological metagenomes</taxon>
    </lineage>
</organism>
<dbReference type="PANTHER" id="PTHR33392">
    <property type="entry name" value="POLYISOPRENYL-TEICHOIC ACID--PEPTIDOGLYCAN TEICHOIC ACID TRANSFERASE TAGU"/>
    <property type="match status" value="1"/>
</dbReference>
<feature type="region of interest" description="Disordered" evidence="1">
    <location>
        <begin position="220"/>
        <end position="388"/>
    </location>
</feature>
<dbReference type="Pfam" id="PF03816">
    <property type="entry name" value="LytR_cpsA_psr"/>
    <property type="match status" value="1"/>
</dbReference>
<protein>
    <submittedName>
        <fullName evidence="3">Regulatory protein MsrR</fullName>
    </submittedName>
</protein>
<dbReference type="Gene3D" id="3.40.630.190">
    <property type="entry name" value="LCP protein"/>
    <property type="match status" value="1"/>
</dbReference>
<dbReference type="PANTHER" id="PTHR33392:SF6">
    <property type="entry name" value="POLYISOPRENYL-TEICHOIC ACID--PEPTIDOGLYCAN TEICHOIC ACID TRANSFERASE TAGU"/>
    <property type="match status" value="1"/>
</dbReference>
<proteinExistence type="predicted"/>
<dbReference type="EMBL" id="CAADRN010000278">
    <property type="protein sequence ID" value="VFU17007.1"/>
    <property type="molecule type" value="Genomic_DNA"/>
</dbReference>
<feature type="compositionally biased region" description="Basic and acidic residues" evidence="1">
    <location>
        <begin position="297"/>
        <end position="308"/>
    </location>
</feature>
<evidence type="ECO:0000256" key="1">
    <source>
        <dbReference type="SAM" id="MobiDB-lite"/>
    </source>
</evidence>
<dbReference type="AlphaFoldDB" id="A0A485M4N3"/>
<name>A0A485M4N3_9ZZZZ</name>
<dbReference type="InterPro" id="IPR050922">
    <property type="entry name" value="LytR/CpsA/Psr_CW_biosynth"/>
</dbReference>
<feature type="compositionally biased region" description="Polar residues" evidence="1">
    <location>
        <begin position="342"/>
        <end position="360"/>
    </location>
</feature>
<feature type="compositionally biased region" description="Basic and acidic residues" evidence="1">
    <location>
        <begin position="240"/>
        <end position="257"/>
    </location>
</feature>
<feature type="domain" description="Cell envelope-related transcriptional attenuator" evidence="2">
    <location>
        <begin position="1"/>
        <end position="134"/>
    </location>
</feature>
<evidence type="ECO:0000259" key="2">
    <source>
        <dbReference type="Pfam" id="PF03816"/>
    </source>
</evidence>
<accession>A0A485M4N3</accession>
<dbReference type="InterPro" id="IPR004474">
    <property type="entry name" value="LytR_CpsA_psr"/>
</dbReference>
<gene>
    <name evidence="3" type="primary">msrR</name>
    <name evidence="3" type="ORF">SCFA_3490005</name>
</gene>
<evidence type="ECO:0000313" key="3">
    <source>
        <dbReference type="EMBL" id="VFU17007.1"/>
    </source>
</evidence>
<reference evidence="3" key="1">
    <citation type="submission" date="2019-03" db="EMBL/GenBank/DDBJ databases">
        <authorList>
            <person name="Hao L."/>
        </authorList>
    </citation>
    <scope>NUCLEOTIDE SEQUENCE</scope>
</reference>